<keyword evidence="2" id="KW-1185">Reference proteome</keyword>
<gene>
    <name evidence="1" type="ordered locus">AALP_Aa1g138600</name>
</gene>
<protein>
    <submittedName>
        <fullName evidence="1">Uncharacterized protein</fullName>
    </submittedName>
</protein>
<dbReference type="OMA" id="THHCISL"/>
<organism evidence="1 2">
    <name type="scientific">Arabis alpina</name>
    <name type="common">Alpine rock-cress</name>
    <dbReference type="NCBI Taxonomy" id="50452"/>
    <lineage>
        <taxon>Eukaryota</taxon>
        <taxon>Viridiplantae</taxon>
        <taxon>Streptophyta</taxon>
        <taxon>Embryophyta</taxon>
        <taxon>Tracheophyta</taxon>
        <taxon>Spermatophyta</taxon>
        <taxon>Magnoliopsida</taxon>
        <taxon>eudicotyledons</taxon>
        <taxon>Gunneridae</taxon>
        <taxon>Pentapetalae</taxon>
        <taxon>rosids</taxon>
        <taxon>malvids</taxon>
        <taxon>Brassicales</taxon>
        <taxon>Brassicaceae</taxon>
        <taxon>Arabideae</taxon>
        <taxon>Arabis</taxon>
    </lineage>
</organism>
<sequence>MLFTNQINRIDYFCKLGCAIRHCAPLSSLKNPNVVKVAECVDSCSDKCSIKN</sequence>
<name>A0A087HN29_ARAAL</name>
<dbReference type="Proteomes" id="UP000029120">
    <property type="component" value="Chromosome 1"/>
</dbReference>
<dbReference type="AlphaFoldDB" id="A0A087HN29"/>
<proteinExistence type="predicted"/>
<dbReference type="Gramene" id="KFK43531">
    <property type="protein sequence ID" value="KFK43531"/>
    <property type="gene ID" value="AALP_AA1G138600"/>
</dbReference>
<dbReference type="OrthoDB" id="653285at2759"/>
<dbReference type="EMBL" id="CM002869">
    <property type="protein sequence ID" value="KFK43531.1"/>
    <property type="molecule type" value="Genomic_DNA"/>
</dbReference>
<accession>A0A087HN29</accession>
<evidence type="ECO:0000313" key="1">
    <source>
        <dbReference type="EMBL" id="KFK43531.1"/>
    </source>
</evidence>
<evidence type="ECO:0000313" key="2">
    <source>
        <dbReference type="Proteomes" id="UP000029120"/>
    </source>
</evidence>
<reference evidence="2" key="1">
    <citation type="journal article" date="2015" name="Nat. Plants">
        <title>Genome expansion of Arabis alpina linked with retrotransposition and reduced symmetric DNA methylation.</title>
        <authorList>
            <person name="Willing E.M."/>
            <person name="Rawat V."/>
            <person name="Mandakova T."/>
            <person name="Maumus F."/>
            <person name="James G.V."/>
            <person name="Nordstroem K.J."/>
            <person name="Becker C."/>
            <person name="Warthmann N."/>
            <person name="Chica C."/>
            <person name="Szarzynska B."/>
            <person name="Zytnicki M."/>
            <person name="Albani M.C."/>
            <person name="Kiefer C."/>
            <person name="Bergonzi S."/>
            <person name="Castaings L."/>
            <person name="Mateos J.L."/>
            <person name="Berns M.C."/>
            <person name="Bujdoso N."/>
            <person name="Piofczyk T."/>
            <person name="de Lorenzo L."/>
            <person name="Barrero-Sicilia C."/>
            <person name="Mateos I."/>
            <person name="Piednoel M."/>
            <person name="Hagmann J."/>
            <person name="Chen-Min-Tao R."/>
            <person name="Iglesias-Fernandez R."/>
            <person name="Schuster S.C."/>
            <person name="Alonso-Blanco C."/>
            <person name="Roudier F."/>
            <person name="Carbonero P."/>
            <person name="Paz-Ares J."/>
            <person name="Davis S.J."/>
            <person name="Pecinka A."/>
            <person name="Quesneville H."/>
            <person name="Colot V."/>
            <person name="Lysak M.A."/>
            <person name="Weigel D."/>
            <person name="Coupland G."/>
            <person name="Schneeberger K."/>
        </authorList>
    </citation>
    <scope>NUCLEOTIDE SEQUENCE [LARGE SCALE GENOMIC DNA]</scope>
    <source>
        <strain evidence="2">cv. Pajares</strain>
    </source>
</reference>